<dbReference type="EMBL" id="CACTIH010009037">
    <property type="protein sequence ID" value="CAA3020330.1"/>
    <property type="molecule type" value="Genomic_DNA"/>
</dbReference>
<evidence type="ECO:0000256" key="7">
    <source>
        <dbReference type="ARBA" id="ARBA00047951"/>
    </source>
</evidence>
<dbReference type="InterPro" id="IPR045274">
    <property type="entry name" value="WAK-like"/>
</dbReference>
<evidence type="ECO:0000256" key="6">
    <source>
        <dbReference type="ARBA" id="ARBA00047558"/>
    </source>
</evidence>
<accession>A0A8S0UST4</accession>
<dbReference type="GO" id="GO:0004674">
    <property type="term" value="F:protein serine/threonine kinase activity"/>
    <property type="evidence" value="ECO:0007669"/>
    <property type="project" value="UniProtKB-KW"/>
</dbReference>
<feature type="domain" description="Protein kinase" evidence="10">
    <location>
        <begin position="648"/>
        <end position="927"/>
    </location>
</feature>
<organism evidence="11 12">
    <name type="scientific">Olea europaea subsp. europaea</name>
    <dbReference type="NCBI Taxonomy" id="158383"/>
    <lineage>
        <taxon>Eukaryota</taxon>
        <taxon>Viridiplantae</taxon>
        <taxon>Streptophyta</taxon>
        <taxon>Embryophyta</taxon>
        <taxon>Tracheophyta</taxon>
        <taxon>Spermatophyta</taxon>
        <taxon>Magnoliopsida</taxon>
        <taxon>eudicotyledons</taxon>
        <taxon>Gunneridae</taxon>
        <taxon>Pentapetalae</taxon>
        <taxon>asterids</taxon>
        <taxon>lamiids</taxon>
        <taxon>Lamiales</taxon>
        <taxon>Oleaceae</taxon>
        <taxon>Oleeae</taxon>
        <taxon>Olea</taxon>
    </lineage>
</organism>
<keyword evidence="9" id="KW-0175">Coiled coil</keyword>
<dbReference type="GO" id="GO:0005524">
    <property type="term" value="F:ATP binding"/>
    <property type="evidence" value="ECO:0007669"/>
    <property type="project" value="UniProtKB-UniRule"/>
</dbReference>
<dbReference type="Pfam" id="PF00069">
    <property type="entry name" value="Pkinase"/>
    <property type="match status" value="1"/>
</dbReference>
<dbReference type="Gramene" id="OE9A026498T3">
    <property type="protein sequence ID" value="OE9A026498C3"/>
    <property type="gene ID" value="OE9A026498"/>
</dbReference>
<evidence type="ECO:0000256" key="3">
    <source>
        <dbReference type="ARBA" id="ARBA00022741"/>
    </source>
</evidence>
<comment type="catalytic activity">
    <reaction evidence="6">
        <text>L-seryl-[protein] + ATP = O-phospho-L-seryl-[protein] + ADP + H(+)</text>
        <dbReference type="Rhea" id="RHEA:17989"/>
        <dbReference type="Rhea" id="RHEA-COMP:9863"/>
        <dbReference type="Rhea" id="RHEA-COMP:11604"/>
        <dbReference type="ChEBI" id="CHEBI:15378"/>
        <dbReference type="ChEBI" id="CHEBI:29999"/>
        <dbReference type="ChEBI" id="CHEBI:30616"/>
        <dbReference type="ChEBI" id="CHEBI:83421"/>
        <dbReference type="ChEBI" id="CHEBI:456216"/>
    </reaction>
</comment>
<keyword evidence="1" id="KW-0723">Serine/threonine-protein kinase</keyword>
<evidence type="ECO:0000313" key="11">
    <source>
        <dbReference type="EMBL" id="CAA3020330.1"/>
    </source>
</evidence>
<dbReference type="Pfam" id="PF07714">
    <property type="entry name" value="PK_Tyr_Ser-Thr"/>
    <property type="match status" value="2"/>
</dbReference>
<evidence type="ECO:0000259" key="10">
    <source>
        <dbReference type="PROSITE" id="PS50011"/>
    </source>
</evidence>
<name>A0A8S0UST4_OLEEU</name>
<dbReference type="GO" id="GO:0005886">
    <property type="term" value="C:plasma membrane"/>
    <property type="evidence" value="ECO:0007669"/>
    <property type="project" value="TreeGrafter"/>
</dbReference>
<proteinExistence type="predicted"/>
<keyword evidence="11" id="KW-0675">Receptor</keyword>
<dbReference type="PROSITE" id="PS00108">
    <property type="entry name" value="PROTEIN_KINASE_ST"/>
    <property type="match status" value="2"/>
</dbReference>
<gene>
    <name evidence="11" type="ORF">OLEA9_A026498</name>
</gene>
<dbReference type="InterPro" id="IPR011009">
    <property type="entry name" value="Kinase-like_dom_sf"/>
</dbReference>
<dbReference type="FunFam" id="1.10.510.10:FF:000084">
    <property type="entry name" value="Wall-associated receptor kinase 2"/>
    <property type="match status" value="3"/>
</dbReference>
<dbReference type="SUPFAM" id="SSF56112">
    <property type="entry name" value="Protein kinase-like (PK-like)"/>
    <property type="match status" value="3"/>
</dbReference>
<dbReference type="OrthoDB" id="1426211at2759"/>
<keyword evidence="12" id="KW-1185">Reference proteome</keyword>
<dbReference type="GO" id="GO:0007166">
    <property type="term" value="P:cell surface receptor signaling pathway"/>
    <property type="evidence" value="ECO:0007669"/>
    <property type="project" value="InterPro"/>
</dbReference>
<keyword evidence="5 8" id="KW-0067">ATP-binding</keyword>
<evidence type="ECO:0000256" key="4">
    <source>
        <dbReference type="ARBA" id="ARBA00022777"/>
    </source>
</evidence>
<feature type="coiled-coil region" evidence="9">
    <location>
        <begin position="339"/>
        <end position="366"/>
    </location>
</feature>
<keyword evidence="3 8" id="KW-0547">Nucleotide-binding</keyword>
<dbReference type="PANTHER" id="PTHR27005">
    <property type="entry name" value="WALL-ASSOCIATED RECEPTOR KINASE-LIKE 21"/>
    <property type="match status" value="1"/>
</dbReference>
<dbReference type="InterPro" id="IPR000719">
    <property type="entry name" value="Prot_kinase_dom"/>
</dbReference>
<dbReference type="Proteomes" id="UP000594638">
    <property type="component" value="Unassembled WGS sequence"/>
</dbReference>
<comment type="caution">
    <text evidence="11">The sequence shown here is derived from an EMBL/GenBank/DDBJ whole genome shotgun (WGS) entry which is preliminary data.</text>
</comment>
<feature type="domain" description="Protein kinase" evidence="10">
    <location>
        <begin position="1"/>
        <end position="258"/>
    </location>
</feature>
<evidence type="ECO:0000256" key="2">
    <source>
        <dbReference type="ARBA" id="ARBA00022679"/>
    </source>
</evidence>
<dbReference type="InterPro" id="IPR001245">
    <property type="entry name" value="Ser-Thr/Tyr_kinase_cat_dom"/>
</dbReference>
<dbReference type="Gene3D" id="1.10.510.10">
    <property type="entry name" value="Transferase(Phosphotransferase) domain 1"/>
    <property type="match status" value="3"/>
</dbReference>
<reference evidence="11 12" key="1">
    <citation type="submission" date="2019-12" db="EMBL/GenBank/DDBJ databases">
        <authorList>
            <person name="Alioto T."/>
            <person name="Alioto T."/>
            <person name="Gomez Garrido J."/>
        </authorList>
    </citation>
    <scope>NUCLEOTIDE SEQUENCE [LARGE SCALE GENOMIC DNA]</scope>
</reference>
<dbReference type="InterPro" id="IPR008271">
    <property type="entry name" value="Ser/Thr_kinase_AS"/>
</dbReference>
<dbReference type="Gene3D" id="3.30.200.20">
    <property type="entry name" value="Phosphorylase Kinase, domain 1"/>
    <property type="match status" value="3"/>
</dbReference>
<keyword evidence="2" id="KW-0808">Transferase</keyword>
<sequence>MVAIKKSKLSDGYLIKRFINEVDIVSQVKHRNVVKLMGCCLETKFPLLVYEFIPNYTLLWHIHNRSLDYRFSWEMRIKIAAEIAWAVAYLHSATLTPIVHRDIKSSKILLDHTYTAKLIGFGVSRLFALGQSELTTLLDGTIGYLDPEYFQTTHLSDKSDVYGFGVVLAELITGRRPFSYDEPYESRNLATCFVSAIQEDRLLQILDENLVEGDLIQLKRVAELTERCLRVKSKERPSMKEVAIELEALRSVENHQLRDEDFNHREIMEKLFHPATPSNINGGYLLQHKKLGDYSANEKIRIFTVEDLQRATNNYDEGNIIDRGRYGTIYKGILPDYGVVAIKKSIKIYQQQIEKYINELEIASQINHQNVVKTLGCCLGTEIPLLVYEFITNGTLFSHIHDPVLASNFSWEMRIKVAAEAAAALAYLHMVPVIHGDIKSANILLDQVYTAKVTDFGAYRLDNSESTTFVQGTIGYLDPEYLQFGQMTEKSDVYSFGVVLAELLTGRQEVSFDRPEEERSLATFFLSAIEEDLVLQILDQNLLGQDKIEQLKRVAKLSVWCLSEKREERPSMKEVAMELEALRSVENHPWTDEDLNHEKIMEHLFNRATSSNFNGGFLLHHKLSRDYLDIETVRIFTAEDLQRATNNYEEGNIIGRGGYGTVYKGNLPDYGVVAIKKSRIIYQGKIEKYINEVQIVSQINHQNVVKILGCCLETEAPLQVYEFITNGTLFSHIHDPILASNFSWEMRIKVAAETASALAYLHMVPIVHGDIKSANILLDQTYTAKVSDFGASRFDTLDDYVLTTLVQGTIGYLDPEYLHFGQLTKKSDVYSFGVVLAELLTTQKAFSHDRPEEDRILSSYFLNAIQDDRLVQIVDKNLIREDRIEQVKRVAKLTESCLKSKREERPSMEEVAMELEALRSVENHQRIDEYLNHKEVDEHLM</sequence>
<evidence type="ECO:0000313" key="12">
    <source>
        <dbReference type="Proteomes" id="UP000594638"/>
    </source>
</evidence>
<dbReference type="InterPro" id="IPR017441">
    <property type="entry name" value="Protein_kinase_ATP_BS"/>
</dbReference>
<keyword evidence="4 11" id="KW-0418">Kinase</keyword>
<dbReference type="PANTHER" id="PTHR27005:SF283">
    <property type="entry name" value="OS02G0633066 PROTEIN"/>
    <property type="match status" value="1"/>
</dbReference>
<dbReference type="PROSITE" id="PS50011">
    <property type="entry name" value="PROTEIN_KINASE_DOM"/>
    <property type="match status" value="3"/>
</dbReference>
<evidence type="ECO:0000256" key="8">
    <source>
        <dbReference type="PROSITE-ProRule" id="PRU10141"/>
    </source>
</evidence>
<feature type="domain" description="Protein kinase" evidence="10">
    <location>
        <begin position="315"/>
        <end position="591"/>
    </location>
</feature>
<evidence type="ECO:0000256" key="5">
    <source>
        <dbReference type="ARBA" id="ARBA00022840"/>
    </source>
</evidence>
<dbReference type="AlphaFoldDB" id="A0A8S0UST4"/>
<comment type="catalytic activity">
    <reaction evidence="7">
        <text>L-threonyl-[protein] + ATP = O-phospho-L-threonyl-[protein] + ADP + H(+)</text>
        <dbReference type="Rhea" id="RHEA:46608"/>
        <dbReference type="Rhea" id="RHEA-COMP:11060"/>
        <dbReference type="Rhea" id="RHEA-COMP:11605"/>
        <dbReference type="ChEBI" id="CHEBI:15378"/>
        <dbReference type="ChEBI" id="CHEBI:30013"/>
        <dbReference type="ChEBI" id="CHEBI:30616"/>
        <dbReference type="ChEBI" id="CHEBI:61977"/>
        <dbReference type="ChEBI" id="CHEBI:456216"/>
    </reaction>
</comment>
<feature type="binding site" evidence="8">
    <location>
        <position position="677"/>
    </location>
    <ligand>
        <name>ATP</name>
        <dbReference type="ChEBI" id="CHEBI:30616"/>
    </ligand>
</feature>
<dbReference type="SMART" id="SM00220">
    <property type="entry name" value="S_TKc"/>
    <property type="match status" value="3"/>
</dbReference>
<protein>
    <submittedName>
        <fullName evidence="11">Wall-associated receptor kinase 2-like</fullName>
    </submittedName>
</protein>
<dbReference type="PROSITE" id="PS00107">
    <property type="entry name" value="PROTEIN_KINASE_ATP"/>
    <property type="match status" value="1"/>
</dbReference>
<evidence type="ECO:0000256" key="1">
    <source>
        <dbReference type="ARBA" id="ARBA00022527"/>
    </source>
</evidence>
<evidence type="ECO:0000256" key="9">
    <source>
        <dbReference type="SAM" id="Coils"/>
    </source>
</evidence>